<proteinExistence type="predicted"/>
<sequence>MIGDDLTILADNPECLSILRAYARWEAEERAEKQSAWRSRLTQETSAESPEEETADVSSSAHGLLIAYGFLDIELVGRTSGIHYCITTSGKRALRRLEGELATADAESDADEEASSDVHEVEEVDDLAA</sequence>
<feature type="region of interest" description="Disordered" evidence="1">
    <location>
        <begin position="103"/>
        <end position="129"/>
    </location>
</feature>
<keyword evidence="3" id="KW-1185">Reference proteome</keyword>
<dbReference type="OrthoDB" id="279334at2"/>
<name>F0SP02_RUBBR</name>
<feature type="compositionally biased region" description="Acidic residues" evidence="1">
    <location>
        <begin position="106"/>
        <end position="115"/>
    </location>
</feature>
<reference evidence="3" key="1">
    <citation type="submission" date="2011-02" db="EMBL/GenBank/DDBJ databases">
        <title>The complete genome of Planctomyces brasiliensis DSM 5305.</title>
        <authorList>
            <person name="Lucas S."/>
            <person name="Copeland A."/>
            <person name="Lapidus A."/>
            <person name="Bruce D."/>
            <person name="Goodwin L."/>
            <person name="Pitluck S."/>
            <person name="Kyrpides N."/>
            <person name="Mavromatis K."/>
            <person name="Pagani I."/>
            <person name="Ivanova N."/>
            <person name="Ovchinnikova G."/>
            <person name="Lu M."/>
            <person name="Detter J.C."/>
            <person name="Han C."/>
            <person name="Land M."/>
            <person name="Hauser L."/>
            <person name="Markowitz V."/>
            <person name="Cheng J.-F."/>
            <person name="Hugenholtz P."/>
            <person name="Woyke T."/>
            <person name="Wu D."/>
            <person name="Tindall B."/>
            <person name="Pomrenke H.G."/>
            <person name="Brambilla E."/>
            <person name="Klenk H.-P."/>
            <person name="Eisen J.A."/>
        </authorList>
    </citation>
    <scope>NUCLEOTIDE SEQUENCE [LARGE SCALE GENOMIC DNA]</scope>
    <source>
        <strain evidence="3">ATCC 49424 / DSM 5305 / JCM 21570 / NBRC 103401 / IFAM 1448</strain>
    </source>
</reference>
<protein>
    <recommendedName>
        <fullName evidence="4">ArsR family transcriptional regulator</fullName>
    </recommendedName>
</protein>
<evidence type="ECO:0008006" key="4">
    <source>
        <dbReference type="Google" id="ProtNLM"/>
    </source>
</evidence>
<dbReference type="KEGG" id="pbs:Plabr_2477"/>
<dbReference type="Proteomes" id="UP000006860">
    <property type="component" value="Chromosome"/>
</dbReference>
<accession>F0SP02</accession>
<evidence type="ECO:0000313" key="2">
    <source>
        <dbReference type="EMBL" id="ADY60078.1"/>
    </source>
</evidence>
<evidence type="ECO:0000313" key="3">
    <source>
        <dbReference type="Proteomes" id="UP000006860"/>
    </source>
</evidence>
<evidence type="ECO:0000256" key="1">
    <source>
        <dbReference type="SAM" id="MobiDB-lite"/>
    </source>
</evidence>
<dbReference type="HOGENOM" id="CLU_1947229_0_0_0"/>
<dbReference type="RefSeq" id="WP_013628802.1">
    <property type="nucleotide sequence ID" value="NC_015174.1"/>
</dbReference>
<organism evidence="2 3">
    <name type="scientific">Rubinisphaera brasiliensis (strain ATCC 49424 / DSM 5305 / JCM 21570 / IAM 15109 / NBRC 103401 / IFAM 1448)</name>
    <name type="common">Planctomyces brasiliensis</name>
    <dbReference type="NCBI Taxonomy" id="756272"/>
    <lineage>
        <taxon>Bacteria</taxon>
        <taxon>Pseudomonadati</taxon>
        <taxon>Planctomycetota</taxon>
        <taxon>Planctomycetia</taxon>
        <taxon>Planctomycetales</taxon>
        <taxon>Planctomycetaceae</taxon>
        <taxon>Rubinisphaera</taxon>
    </lineage>
</organism>
<gene>
    <name evidence="2" type="ordered locus">Plabr_2477</name>
</gene>
<dbReference type="EMBL" id="CP002546">
    <property type="protein sequence ID" value="ADY60078.1"/>
    <property type="molecule type" value="Genomic_DNA"/>
</dbReference>
<dbReference type="AlphaFoldDB" id="F0SP02"/>
<feature type="region of interest" description="Disordered" evidence="1">
    <location>
        <begin position="33"/>
        <end position="59"/>
    </location>
</feature>